<dbReference type="GO" id="GO:0007023">
    <property type="term" value="P:post-chaperonin tubulin folding pathway"/>
    <property type="evidence" value="ECO:0007669"/>
    <property type="project" value="InterPro"/>
</dbReference>
<dbReference type="InterPro" id="IPR031974">
    <property type="entry name" value="PDCD7"/>
</dbReference>
<comment type="subunit">
    <text evidence="5">Supercomplex made of cofactors A to E. Cofactors A and D function by capturing and stabilizing tubulin in a quasi-native conformation. Cofactor E binds to the cofactor D-tubulin complex; interaction with cofactor C then causes the release of tubulin polypeptides that are committed to the native state.</text>
</comment>
<dbReference type="InterPro" id="IPR004226">
    <property type="entry name" value="TBCA"/>
</dbReference>
<accession>A0A195BUU2</accession>
<dbReference type="GO" id="GO:0048487">
    <property type="term" value="F:beta-tubulin binding"/>
    <property type="evidence" value="ECO:0007669"/>
    <property type="project" value="InterPro"/>
</dbReference>
<comment type="function">
    <text evidence="1">Tubulin-folding protein; involved in the early step of the tubulin folding pathway.</text>
</comment>
<dbReference type="PANTHER" id="PTHR48190:SF2">
    <property type="entry name" value="PROGRAMMED CELL DEATH PROTEIN 7"/>
    <property type="match status" value="1"/>
</dbReference>
<reference evidence="9 10" key="1">
    <citation type="submission" date="2015-09" db="EMBL/GenBank/DDBJ databases">
        <title>Atta colombica WGS genome.</title>
        <authorList>
            <person name="Nygaard S."/>
            <person name="Hu H."/>
            <person name="Boomsma J."/>
            <person name="Zhang G."/>
        </authorList>
    </citation>
    <scope>NUCLEOTIDE SEQUENCE [LARGE SCALE GENOMIC DNA]</scope>
    <source>
        <strain evidence="9">Treedump-2</strain>
        <tissue evidence="9">Whole body</tissue>
    </source>
</reference>
<dbReference type="STRING" id="520822.A0A195BUU2"/>
<evidence type="ECO:0000256" key="8">
    <source>
        <dbReference type="SAM" id="Coils"/>
    </source>
</evidence>
<evidence type="ECO:0000256" key="7">
    <source>
        <dbReference type="ARBA" id="ARBA00032990"/>
    </source>
</evidence>
<keyword evidence="8" id="KW-0175">Coiled coil</keyword>
<sequence length="517" mass="59928">MTIGEFAEIADRSIPRRSSVSSASGLSGVNAPRIGYFSGNPERARRRWHSTPLGCHTSRAADPSFADEKVDGTRGATPTYEIQNDADEAYLHQTLTMVKRHHKDGYDIKKQEEVLQESLMMVPDCQRRLVKAFEELKKILETEQDLKEVEDYIEAEKVLQEAEEQLPKEGDILQIHVTCDNSTVNNATLIDRIRTRQEDEKIIEQFLKETGSVPDKCKQKDPFKIADTKSALISVVKLNKQLEAVCAELKNNFNLPEEKWQEKVSACNAAKHEICEILKTIKDANFLNKVKNNLEKRKKKRIRERLRREEWKKEKLLKEERRTRLHAEADAWIRKEQAVIKREKQEENLRKDADMVLSDVRSKRNDARKYLGILQELQNLREIKANIARARGEKLSLAAEKAFNNTIAKLIEQWTTLDREYAIEEQELKLMLKTDNEKRIEKQTKNLFDDWENVLFGTSILAAEQSYKNMDSFVMIRKAWDKFISSENDTTTIPIGWIVPERPSSAAWQKCLNKETS</sequence>
<evidence type="ECO:0000256" key="5">
    <source>
        <dbReference type="ARBA" id="ARBA00026055"/>
    </source>
</evidence>
<dbReference type="Gene3D" id="1.20.58.90">
    <property type="match status" value="1"/>
</dbReference>
<proteinExistence type="inferred from homology"/>
<dbReference type="AlphaFoldDB" id="A0A195BUU2"/>
<evidence type="ECO:0000256" key="6">
    <source>
        <dbReference type="ARBA" id="ARBA00030183"/>
    </source>
</evidence>
<dbReference type="Proteomes" id="UP000078540">
    <property type="component" value="Unassembled WGS sequence"/>
</dbReference>
<gene>
    <name evidence="9" type="ORF">ALC53_00844</name>
</gene>
<evidence type="ECO:0000256" key="4">
    <source>
        <dbReference type="ARBA" id="ARBA00023186"/>
    </source>
</evidence>
<name>A0A195BUU2_9HYME</name>
<protein>
    <recommendedName>
        <fullName evidence="3">Tubulin-specific chaperone A</fullName>
    </recommendedName>
    <alternativeName>
        <fullName evidence="7">TCP1-chaperonin cofactor A</fullName>
    </alternativeName>
    <alternativeName>
        <fullName evidence="6">Tubulin-folding cofactor A</fullName>
    </alternativeName>
</protein>
<dbReference type="Pfam" id="PF16021">
    <property type="entry name" value="PDCD7"/>
    <property type="match status" value="1"/>
</dbReference>
<feature type="coiled-coil region" evidence="8">
    <location>
        <begin position="373"/>
        <end position="400"/>
    </location>
</feature>
<dbReference type="SUPFAM" id="SSF46988">
    <property type="entry name" value="Tubulin chaperone cofactor A"/>
    <property type="match status" value="1"/>
</dbReference>
<dbReference type="InterPro" id="IPR052831">
    <property type="entry name" value="Apoptosis_promoter"/>
</dbReference>
<dbReference type="GO" id="GO:0005689">
    <property type="term" value="C:U12-type spliceosomal complex"/>
    <property type="evidence" value="ECO:0007669"/>
    <property type="project" value="TreeGrafter"/>
</dbReference>
<dbReference type="PANTHER" id="PTHR48190">
    <property type="entry name" value="PROGRAMMED CELL DEATH PROTEIN 7"/>
    <property type="match status" value="1"/>
</dbReference>
<dbReference type="EMBL" id="KQ976401">
    <property type="protein sequence ID" value="KYM92389.1"/>
    <property type="molecule type" value="Genomic_DNA"/>
</dbReference>
<evidence type="ECO:0000256" key="1">
    <source>
        <dbReference type="ARBA" id="ARBA00003046"/>
    </source>
</evidence>
<evidence type="ECO:0000256" key="2">
    <source>
        <dbReference type="ARBA" id="ARBA00006806"/>
    </source>
</evidence>
<evidence type="ECO:0000256" key="3">
    <source>
        <dbReference type="ARBA" id="ARBA00015002"/>
    </source>
</evidence>
<evidence type="ECO:0000313" key="10">
    <source>
        <dbReference type="Proteomes" id="UP000078540"/>
    </source>
</evidence>
<dbReference type="Pfam" id="PF02970">
    <property type="entry name" value="TBCA"/>
    <property type="match status" value="1"/>
</dbReference>
<evidence type="ECO:0000313" key="9">
    <source>
        <dbReference type="EMBL" id="KYM92389.1"/>
    </source>
</evidence>
<dbReference type="InterPro" id="IPR036126">
    <property type="entry name" value="TBCA_sf"/>
</dbReference>
<keyword evidence="10" id="KW-1185">Reference proteome</keyword>
<keyword evidence="4" id="KW-0143">Chaperone</keyword>
<organism evidence="9 10">
    <name type="scientific">Atta colombica</name>
    <dbReference type="NCBI Taxonomy" id="520822"/>
    <lineage>
        <taxon>Eukaryota</taxon>
        <taxon>Metazoa</taxon>
        <taxon>Ecdysozoa</taxon>
        <taxon>Arthropoda</taxon>
        <taxon>Hexapoda</taxon>
        <taxon>Insecta</taxon>
        <taxon>Pterygota</taxon>
        <taxon>Neoptera</taxon>
        <taxon>Endopterygota</taxon>
        <taxon>Hymenoptera</taxon>
        <taxon>Apocrita</taxon>
        <taxon>Aculeata</taxon>
        <taxon>Formicoidea</taxon>
        <taxon>Formicidae</taxon>
        <taxon>Myrmicinae</taxon>
        <taxon>Atta</taxon>
    </lineage>
</organism>
<comment type="similarity">
    <text evidence="2">Belongs to the TBCA family.</text>
</comment>
<dbReference type="GO" id="GO:0007021">
    <property type="term" value="P:tubulin complex assembly"/>
    <property type="evidence" value="ECO:0007669"/>
    <property type="project" value="InterPro"/>
</dbReference>